<dbReference type="InterPro" id="IPR036291">
    <property type="entry name" value="NAD(P)-bd_dom_sf"/>
</dbReference>
<protein>
    <recommendedName>
        <fullName evidence="7">3-hydroxyacyl-CoA dehydrogenase</fullName>
    </recommendedName>
</protein>
<dbReference type="SMART" id="SM00135">
    <property type="entry name" value="LY"/>
    <property type="match status" value="3"/>
</dbReference>
<proteinExistence type="predicted"/>
<sequence length="645" mass="70294">MTWTPPAIGSRPVVVLGAGVLGRRIACTFVAAGYNVHIRDPFPSARDAAIQYIDENKQEYAKFSSGRPDADITDPFGSYAAFEDIQSAVQDAWLVVEAVPEKLELKISTFGELDRYAPPDCIFGSNSSAFKSSLMLDQVSAARRKLVCNIHYTMPPTIRTVELMTDGETEPAVFSFLSEVLRNCGMLPATARKESTGFIFNRLWAAVKREIMMILAEGISDAPQIDALWEHMFQARVLPCKLMDQIGLDTVAFIEDNYIQERGLDTKLTVDFLRDNYISQGKLGQKAGDKGGLYPPSSTLPSSPSSATSVSSDSVAPEITQDLYILDVGLGGNLKSIPEVATNGKVLLRSAQTGKITPIVTGLPAPDGIDVSPALGRIFWTNMGANVNAPDGSLLSADLDGSNIKTLIASGTGLITTPKQLVYVHDTTTGSDKLYFCDREGMSVHRINTDGSNHEVLVQRSPENGTQRDLTQWCVGIAVDVPGRRIYWTQKGASKANQGRIFRAGIDIPAGETPDNRSDIELVLSDLPEPIDLELVRSDSELEDGITLYWTDRGEHPRGSSLNCARIQDRSLTGRVEEEARKEVRIIARHFREPIGLKLDLGSNSAFVTDLGGSLYRVDLESGEKRVVFEDDGCYTGIASLRPGV</sequence>
<keyword evidence="1" id="KW-0560">Oxidoreductase</keyword>
<gene>
    <name evidence="5" type="ORF">QBC37DRAFT_452331</name>
</gene>
<dbReference type="GO" id="GO:0070403">
    <property type="term" value="F:NAD+ binding"/>
    <property type="evidence" value="ECO:0007669"/>
    <property type="project" value="InterPro"/>
</dbReference>
<dbReference type="InterPro" id="IPR000033">
    <property type="entry name" value="LDLR_classB_rpt"/>
</dbReference>
<dbReference type="SUPFAM" id="SSF63829">
    <property type="entry name" value="Calcium-dependent phosphotriesterase"/>
    <property type="match status" value="1"/>
</dbReference>
<organism evidence="5 6">
    <name type="scientific">Rhypophila decipiens</name>
    <dbReference type="NCBI Taxonomy" id="261697"/>
    <lineage>
        <taxon>Eukaryota</taxon>
        <taxon>Fungi</taxon>
        <taxon>Dikarya</taxon>
        <taxon>Ascomycota</taxon>
        <taxon>Pezizomycotina</taxon>
        <taxon>Sordariomycetes</taxon>
        <taxon>Sordariomycetidae</taxon>
        <taxon>Sordariales</taxon>
        <taxon>Naviculisporaceae</taxon>
        <taxon>Rhypophila</taxon>
    </lineage>
</organism>
<feature type="domain" description="3-hydroxyacyl-CoA dehydrogenase C-terminal" evidence="3">
    <location>
        <begin position="197"/>
        <end position="290"/>
    </location>
</feature>
<dbReference type="InterPro" id="IPR006108">
    <property type="entry name" value="3HC_DH_C"/>
</dbReference>
<evidence type="ECO:0008006" key="7">
    <source>
        <dbReference type="Google" id="ProtNLM"/>
    </source>
</evidence>
<dbReference type="InterPro" id="IPR006176">
    <property type="entry name" value="3-OHacyl-CoA_DH_NAD-bd"/>
</dbReference>
<evidence type="ECO:0000313" key="5">
    <source>
        <dbReference type="EMBL" id="KAK4208589.1"/>
    </source>
</evidence>
<dbReference type="PANTHER" id="PTHR48075:SF3">
    <property type="entry name" value="3-HYDROXYACYL-COA DEHYDROGENASE"/>
    <property type="match status" value="1"/>
</dbReference>
<dbReference type="GO" id="GO:0016616">
    <property type="term" value="F:oxidoreductase activity, acting on the CH-OH group of donors, NAD or NADP as acceptor"/>
    <property type="evidence" value="ECO:0007669"/>
    <property type="project" value="InterPro"/>
</dbReference>
<dbReference type="Gene3D" id="2.120.10.30">
    <property type="entry name" value="TolB, C-terminal domain"/>
    <property type="match status" value="2"/>
</dbReference>
<feature type="non-terminal residue" evidence="5">
    <location>
        <position position="645"/>
    </location>
</feature>
<dbReference type="InterPro" id="IPR008927">
    <property type="entry name" value="6-PGluconate_DH-like_C_sf"/>
</dbReference>
<evidence type="ECO:0000259" key="3">
    <source>
        <dbReference type="Pfam" id="PF00725"/>
    </source>
</evidence>
<feature type="region of interest" description="Disordered" evidence="2">
    <location>
        <begin position="283"/>
        <end position="314"/>
    </location>
</feature>
<keyword evidence="6" id="KW-1185">Reference proteome</keyword>
<name>A0AAN6XXP6_9PEZI</name>
<dbReference type="GO" id="GO:0006631">
    <property type="term" value="P:fatty acid metabolic process"/>
    <property type="evidence" value="ECO:0007669"/>
    <property type="project" value="InterPro"/>
</dbReference>
<evidence type="ECO:0000256" key="2">
    <source>
        <dbReference type="SAM" id="MobiDB-lite"/>
    </source>
</evidence>
<dbReference type="Gene3D" id="3.40.50.720">
    <property type="entry name" value="NAD(P)-binding Rossmann-like Domain"/>
    <property type="match status" value="1"/>
</dbReference>
<comment type="caution">
    <text evidence="5">The sequence shown here is derived from an EMBL/GenBank/DDBJ whole genome shotgun (WGS) entry which is preliminary data.</text>
</comment>
<evidence type="ECO:0000259" key="4">
    <source>
        <dbReference type="Pfam" id="PF02737"/>
    </source>
</evidence>
<dbReference type="Pfam" id="PF02737">
    <property type="entry name" value="3HCDH_N"/>
    <property type="match status" value="1"/>
</dbReference>
<dbReference type="InterPro" id="IPR011042">
    <property type="entry name" value="6-blade_b-propeller_TolB-like"/>
</dbReference>
<dbReference type="Gene3D" id="1.10.1040.10">
    <property type="entry name" value="N-(1-d-carboxylethyl)-l-norvaline Dehydrogenase, domain 2"/>
    <property type="match status" value="1"/>
</dbReference>
<dbReference type="Pfam" id="PF00725">
    <property type="entry name" value="3HCDH"/>
    <property type="match status" value="1"/>
</dbReference>
<evidence type="ECO:0000313" key="6">
    <source>
        <dbReference type="Proteomes" id="UP001301769"/>
    </source>
</evidence>
<dbReference type="InterPro" id="IPR013328">
    <property type="entry name" value="6PGD_dom2"/>
</dbReference>
<dbReference type="PANTHER" id="PTHR48075">
    <property type="entry name" value="3-HYDROXYACYL-COA DEHYDROGENASE FAMILY PROTEIN"/>
    <property type="match status" value="1"/>
</dbReference>
<dbReference type="AlphaFoldDB" id="A0AAN6XXP6"/>
<dbReference type="EMBL" id="MU858237">
    <property type="protein sequence ID" value="KAK4208589.1"/>
    <property type="molecule type" value="Genomic_DNA"/>
</dbReference>
<evidence type="ECO:0000256" key="1">
    <source>
        <dbReference type="ARBA" id="ARBA00023002"/>
    </source>
</evidence>
<feature type="compositionally biased region" description="Low complexity" evidence="2">
    <location>
        <begin position="295"/>
        <end position="314"/>
    </location>
</feature>
<feature type="domain" description="3-hydroxyacyl-CoA dehydrogenase NAD binding" evidence="4">
    <location>
        <begin position="13"/>
        <end position="191"/>
    </location>
</feature>
<reference evidence="5" key="2">
    <citation type="submission" date="2023-05" db="EMBL/GenBank/DDBJ databases">
        <authorList>
            <consortium name="Lawrence Berkeley National Laboratory"/>
            <person name="Steindorff A."/>
            <person name="Hensen N."/>
            <person name="Bonometti L."/>
            <person name="Westerberg I."/>
            <person name="Brannstrom I.O."/>
            <person name="Guillou S."/>
            <person name="Cros-Aarteil S."/>
            <person name="Calhoun S."/>
            <person name="Haridas S."/>
            <person name="Kuo A."/>
            <person name="Mondo S."/>
            <person name="Pangilinan J."/>
            <person name="Riley R."/>
            <person name="Labutti K."/>
            <person name="Andreopoulos B."/>
            <person name="Lipzen A."/>
            <person name="Chen C."/>
            <person name="Yanf M."/>
            <person name="Daum C."/>
            <person name="Ng V."/>
            <person name="Clum A."/>
            <person name="Ohm R."/>
            <person name="Martin F."/>
            <person name="Silar P."/>
            <person name="Natvig D."/>
            <person name="Lalanne C."/>
            <person name="Gautier V."/>
            <person name="Ament-Velasquez S.L."/>
            <person name="Kruys A."/>
            <person name="Hutchinson M.I."/>
            <person name="Powell A.J."/>
            <person name="Barry K."/>
            <person name="Miller A.N."/>
            <person name="Grigoriev I.V."/>
            <person name="Debuchy R."/>
            <person name="Gladieux P."/>
            <person name="Thoren M.H."/>
            <person name="Johannesson H."/>
        </authorList>
    </citation>
    <scope>NUCLEOTIDE SEQUENCE</scope>
    <source>
        <strain evidence="5">PSN293</strain>
    </source>
</reference>
<reference evidence="5" key="1">
    <citation type="journal article" date="2023" name="Mol. Phylogenet. Evol.">
        <title>Genome-scale phylogeny and comparative genomics of the fungal order Sordariales.</title>
        <authorList>
            <person name="Hensen N."/>
            <person name="Bonometti L."/>
            <person name="Westerberg I."/>
            <person name="Brannstrom I.O."/>
            <person name="Guillou S."/>
            <person name="Cros-Aarteil S."/>
            <person name="Calhoun S."/>
            <person name="Haridas S."/>
            <person name="Kuo A."/>
            <person name="Mondo S."/>
            <person name="Pangilinan J."/>
            <person name="Riley R."/>
            <person name="LaButti K."/>
            <person name="Andreopoulos B."/>
            <person name="Lipzen A."/>
            <person name="Chen C."/>
            <person name="Yan M."/>
            <person name="Daum C."/>
            <person name="Ng V."/>
            <person name="Clum A."/>
            <person name="Steindorff A."/>
            <person name="Ohm R.A."/>
            <person name="Martin F."/>
            <person name="Silar P."/>
            <person name="Natvig D.O."/>
            <person name="Lalanne C."/>
            <person name="Gautier V."/>
            <person name="Ament-Velasquez S.L."/>
            <person name="Kruys A."/>
            <person name="Hutchinson M.I."/>
            <person name="Powell A.J."/>
            <person name="Barry K."/>
            <person name="Miller A.N."/>
            <person name="Grigoriev I.V."/>
            <person name="Debuchy R."/>
            <person name="Gladieux P."/>
            <person name="Hiltunen Thoren M."/>
            <person name="Johannesson H."/>
        </authorList>
    </citation>
    <scope>NUCLEOTIDE SEQUENCE</scope>
    <source>
        <strain evidence="5">PSN293</strain>
    </source>
</reference>
<dbReference type="Proteomes" id="UP001301769">
    <property type="component" value="Unassembled WGS sequence"/>
</dbReference>
<accession>A0AAN6XXP6</accession>
<dbReference type="SUPFAM" id="SSF48179">
    <property type="entry name" value="6-phosphogluconate dehydrogenase C-terminal domain-like"/>
    <property type="match status" value="1"/>
</dbReference>
<dbReference type="SUPFAM" id="SSF51735">
    <property type="entry name" value="NAD(P)-binding Rossmann-fold domains"/>
    <property type="match status" value="1"/>
</dbReference>